<dbReference type="RefSeq" id="WP_259035657.1">
    <property type="nucleotide sequence ID" value="NZ_JAJISC010000003.1"/>
</dbReference>
<proteinExistence type="predicted"/>
<reference evidence="1" key="1">
    <citation type="submission" date="2021-11" db="EMBL/GenBank/DDBJ databases">
        <title>Halomonas sp., isolated from a coastal aquaculture zone in Dongshan Bay.</title>
        <authorList>
            <person name="Lin W."/>
        </authorList>
    </citation>
    <scope>NUCLEOTIDE SEQUENCE</scope>
    <source>
        <strain evidence="1">Yzlin-01</strain>
    </source>
</reference>
<name>A0ABT2EC54_9GAMM</name>
<keyword evidence="2" id="KW-1185">Reference proteome</keyword>
<dbReference type="EMBL" id="JAJISC010000003">
    <property type="protein sequence ID" value="MCS2609149.1"/>
    <property type="molecule type" value="Genomic_DNA"/>
</dbReference>
<comment type="caution">
    <text evidence="1">The sequence shown here is derived from an EMBL/GenBank/DDBJ whole genome shotgun (WGS) entry which is preliminary data.</text>
</comment>
<dbReference type="Proteomes" id="UP001165542">
    <property type="component" value="Unassembled WGS sequence"/>
</dbReference>
<evidence type="ECO:0000313" key="2">
    <source>
        <dbReference type="Proteomes" id="UP001165542"/>
    </source>
</evidence>
<gene>
    <name evidence="1" type="ORF">LLY24_07450</name>
</gene>
<accession>A0ABT2EC54</accession>
<sequence>MTPPLLAPLPSREHLVTGPGAESPWRLGFHGTRAHIGDLQHIAPALAALQTERDDTHLEIMLGAYTPANLAVLPRTSTPKPLPWNEFQAYQQQQRVHIGLAPLWDSPFNRGKSFIKFLDIAAMGGVGIYSRRYPYTEVVQHGVNGLLADDAPSAWAECLVRLLDHPTDAARMAAQAAEDAKHIGACDKAIAIWQGRQ</sequence>
<evidence type="ECO:0000313" key="1">
    <source>
        <dbReference type="EMBL" id="MCS2609149.1"/>
    </source>
</evidence>
<evidence type="ECO:0008006" key="3">
    <source>
        <dbReference type="Google" id="ProtNLM"/>
    </source>
</evidence>
<dbReference type="Gene3D" id="3.40.50.2000">
    <property type="entry name" value="Glycogen Phosphorylase B"/>
    <property type="match status" value="1"/>
</dbReference>
<organism evidence="1 2">
    <name type="scientific">Halomonas dongshanensis</name>
    <dbReference type="NCBI Taxonomy" id="2890835"/>
    <lineage>
        <taxon>Bacteria</taxon>
        <taxon>Pseudomonadati</taxon>
        <taxon>Pseudomonadota</taxon>
        <taxon>Gammaproteobacteria</taxon>
        <taxon>Oceanospirillales</taxon>
        <taxon>Halomonadaceae</taxon>
        <taxon>Halomonas</taxon>
    </lineage>
</organism>
<dbReference type="SUPFAM" id="SSF53756">
    <property type="entry name" value="UDP-Glycosyltransferase/glycogen phosphorylase"/>
    <property type="match status" value="1"/>
</dbReference>
<protein>
    <recommendedName>
        <fullName evidence="3">Glycosyltransferase</fullName>
    </recommendedName>
</protein>